<dbReference type="Proteomes" id="UP000639338">
    <property type="component" value="Unassembled WGS sequence"/>
</dbReference>
<evidence type="ECO:0000256" key="5">
    <source>
        <dbReference type="ARBA" id="ARBA00022853"/>
    </source>
</evidence>
<evidence type="ECO:0000256" key="6">
    <source>
        <dbReference type="ARBA" id="ARBA00023015"/>
    </source>
</evidence>
<gene>
    <name evidence="14" type="ORF">HCN44_009566</name>
</gene>
<keyword evidence="4 10" id="KW-0677">Repeat</keyword>
<sequence length="944" mass="103277">MKLLKPNWVTHDDLPIFSVDIHPDGKRFATGGQGGDSGRVVIWNMEPIKNAKAERDKNVPKMLCQLDNHLACVNCVRWSANGLLASGGDDKVIMIWRLSNSGGGSSMFGSKPSVENWRCIATLRCHEGDILDLAWAPHSPWLASASVDNSVIVWDATKFPAIVAILKGHTGMVKGVTWDPVGKYLATQSDDRTLRVWRTADWGDSALISEPFDECGGTTHVLRLSWSPDGQYLVSAHAMNGGGPTAQIIERDGWTQDKDFVGHRKAVTCVRFNGNILQKNQPGSSKPQQYCCVAIGSRDRSLSVWLTSLKRPLVVINELFTHSVLDLSWSPCGLRLAACSWDGTVAFVQFTEKELGQPLDPAEQCILHERLYGKPLVPGACTVMETPSLLNLKISEPETKNDKPLSNGITQTSSSSTTTAATTTTTNTTTTPVKGPINKQIETRTSDGRRRITPMFIPPSPDINSTENLDETPAAKNSPTFTSTSQTKSSIIIEKRNDVVTPNVSITTNSLESSSSNKKQGQKLKKRQLSVTKIISNSNNTKNNNSTINNNNNNNNSTNNSKTQNINSSNNNNINNSNNNSSKSQNNINNSILQNNISPSQNYKKPKLCFNNSNTSGNVLPPLQPSKSMSQQSAHYAVTVINKQELSHLQVFRGTDIEPTWDLYMGYNAVGLAVSAGLIVVGLEDGSIHIFDPVKGTRPAPPLVPPSPFAKIHAVGNVVMVISCCGAVRVWEIGDNCRLTVSTSARHLVTSGCSLLSCNIHNGMPHLGFTNARAYIFNKEMGTWLLVGDSQDPIWRWSAQNAGGRPPRGPLSSLQEGLNRTAGGTKPNPNPLYNGPSVVSYLEQQLLASKALGSSQEYAHWCMALVSFLLTQEGLEKRLRVILDELMGPSHSSASKSTWDPMILGLKKHQLLDDVLKVIGGHLRWQRLYIEYYEQLSELKNDCN</sequence>
<dbReference type="CDD" id="cd00200">
    <property type="entry name" value="WD40"/>
    <property type="match status" value="1"/>
</dbReference>
<dbReference type="SUPFAM" id="SSF50998">
    <property type="entry name" value="Quinoprotein alcohol dehydrogenase-like"/>
    <property type="match status" value="1"/>
</dbReference>
<accession>A0A834Y6R4</accession>
<name>A0A834Y6R4_APHGI</name>
<dbReference type="Pfam" id="PF09453">
    <property type="entry name" value="HIRA_B"/>
    <property type="match status" value="1"/>
</dbReference>
<keyword evidence="3 9" id="KW-0853">WD repeat</keyword>
<keyword evidence="10" id="KW-0678">Repressor</keyword>
<comment type="subcellular location">
    <subcellularLocation>
        <location evidence="1 10">Nucleus</location>
    </subcellularLocation>
</comment>
<dbReference type="InterPro" id="IPR031120">
    <property type="entry name" value="HIR1-like"/>
</dbReference>
<dbReference type="PROSITE" id="PS50294">
    <property type="entry name" value="WD_REPEATS_REGION"/>
    <property type="match status" value="3"/>
</dbReference>
<dbReference type="GO" id="GO:0005634">
    <property type="term" value="C:nucleus"/>
    <property type="evidence" value="ECO:0007669"/>
    <property type="project" value="UniProtKB-SubCell"/>
</dbReference>
<feature type="region of interest" description="Disordered" evidence="11">
    <location>
        <begin position="507"/>
        <end position="597"/>
    </location>
</feature>
<dbReference type="InterPro" id="IPR001680">
    <property type="entry name" value="WD40_rpt"/>
</dbReference>
<feature type="compositionally biased region" description="Low complexity" evidence="11">
    <location>
        <begin position="410"/>
        <end position="431"/>
    </location>
</feature>
<evidence type="ECO:0000259" key="12">
    <source>
        <dbReference type="Pfam" id="PF07569"/>
    </source>
</evidence>
<keyword evidence="15" id="KW-1185">Reference proteome</keyword>
<evidence type="ECO:0000256" key="7">
    <source>
        <dbReference type="ARBA" id="ARBA00023163"/>
    </source>
</evidence>
<protein>
    <recommendedName>
        <fullName evidence="10">Protein HIRA</fullName>
    </recommendedName>
</protein>
<dbReference type="SMART" id="SM00320">
    <property type="entry name" value="WD40"/>
    <property type="match status" value="8"/>
</dbReference>
<proteinExistence type="inferred from homology"/>
<dbReference type="InterPro" id="IPR011047">
    <property type="entry name" value="Quinoprotein_ADH-like_sf"/>
</dbReference>
<feature type="compositionally biased region" description="Low complexity" evidence="11">
    <location>
        <begin position="478"/>
        <end position="489"/>
    </location>
</feature>
<dbReference type="Pfam" id="PF24105">
    <property type="entry name" value="Beta-prop_CAF1B_HIR1"/>
    <property type="match status" value="1"/>
</dbReference>
<feature type="compositionally biased region" description="Basic and acidic residues" evidence="11">
    <location>
        <begin position="441"/>
        <end position="450"/>
    </location>
</feature>
<comment type="similarity">
    <text evidence="2 10">Belongs to the WD repeat HIR1 family.</text>
</comment>
<dbReference type="PANTHER" id="PTHR13831">
    <property type="entry name" value="MEMBER OF THE HIR1 FAMILY OF WD-REPEAT PROTEINS"/>
    <property type="match status" value="1"/>
</dbReference>
<dbReference type="AlphaFoldDB" id="A0A834Y6R4"/>
<dbReference type="GO" id="GO:0031491">
    <property type="term" value="F:nucleosome binding"/>
    <property type="evidence" value="ECO:0007669"/>
    <property type="project" value="TreeGrafter"/>
</dbReference>
<comment type="function">
    <text evidence="10">Required for replication-independent chromatin assembly and for the periodic repression of histone gene transcription during the cell cycle.</text>
</comment>
<feature type="repeat" description="WD" evidence="9">
    <location>
        <begin position="66"/>
        <end position="100"/>
    </location>
</feature>
<dbReference type="SUPFAM" id="SSF50978">
    <property type="entry name" value="WD40 repeat-like"/>
    <property type="match status" value="1"/>
</dbReference>
<dbReference type="GO" id="GO:0006355">
    <property type="term" value="P:regulation of DNA-templated transcription"/>
    <property type="evidence" value="ECO:0007669"/>
    <property type="project" value="InterPro"/>
</dbReference>
<dbReference type="FunFam" id="2.130.10.10:FF:001071">
    <property type="entry name" value="Protein HIRA"/>
    <property type="match status" value="1"/>
</dbReference>
<evidence type="ECO:0000256" key="10">
    <source>
        <dbReference type="RuleBase" id="RU364014"/>
    </source>
</evidence>
<dbReference type="PROSITE" id="PS50082">
    <property type="entry name" value="WD_REPEATS_2"/>
    <property type="match status" value="3"/>
</dbReference>
<evidence type="ECO:0000256" key="8">
    <source>
        <dbReference type="ARBA" id="ARBA00023242"/>
    </source>
</evidence>
<evidence type="ECO:0000256" key="11">
    <source>
        <dbReference type="SAM" id="MobiDB-lite"/>
    </source>
</evidence>
<dbReference type="Pfam" id="PF00400">
    <property type="entry name" value="WD40"/>
    <property type="match status" value="2"/>
</dbReference>
<evidence type="ECO:0000259" key="13">
    <source>
        <dbReference type="Pfam" id="PF24105"/>
    </source>
</evidence>
<feature type="domain" description="CAF1B/HIR1 beta-propeller" evidence="13">
    <location>
        <begin position="1"/>
        <end position="199"/>
    </location>
</feature>
<dbReference type="GO" id="GO:0000417">
    <property type="term" value="C:HIR complex"/>
    <property type="evidence" value="ECO:0007669"/>
    <property type="project" value="TreeGrafter"/>
</dbReference>
<feature type="compositionally biased region" description="Low complexity" evidence="11">
    <location>
        <begin position="507"/>
        <end position="519"/>
    </location>
</feature>
<feature type="repeat" description="WD" evidence="9">
    <location>
        <begin position="123"/>
        <end position="155"/>
    </location>
</feature>
<evidence type="ECO:0000256" key="9">
    <source>
        <dbReference type="PROSITE-ProRule" id="PRU00221"/>
    </source>
</evidence>
<dbReference type="GO" id="GO:0006338">
    <property type="term" value="P:chromatin remodeling"/>
    <property type="evidence" value="ECO:0007669"/>
    <property type="project" value="InterPro"/>
</dbReference>
<feature type="domain" description="Protein HIRA-like C-terminal" evidence="12">
    <location>
        <begin position="696"/>
        <end position="886"/>
    </location>
</feature>
<dbReference type="EMBL" id="JACMRX010000001">
    <property type="protein sequence ID" value="KAF7998168.1"/>
    <property type="molecule type" value="Genomic_DNA"/>
</dbReference>
<keyword evidence="7 10" id="KW-0804">Transcription</keyword>
<dbReference type="Gene3D" id="2.130.10.10">
    <property type="entry name" value="YVTN repeat-like/Quinoprotein amine dehydrogenase"/>
    <property type="match status" value="2"/>
</dbReference>
<dbReference type="InterPro" id="IPR055410">
    <property type="entry name" value="Beta-prop_CAF1B_HIR1"/>
</dbReference>
<feature type="region of interest" description="Disordered" evidence="11">
    <location>
        <begin position="397"/>
        <end position="489"/>
    </location>
</feature>
<dbReference type="InterPro" id="IPR019015">
    <property type="entry name" value="HIRA_B_motif"/>
</dbReference>
<dbReference type="GO" id="GO:0000785">
    <property type="term" value="C:chromatin"/>
    <property type="evidence" value="ECO:0007669"/>
    <property type="project" value="TreeGrafter"/>
</dbReference>
<evidence type="ECO:0000313" key="14">
    <source>
        <dbReference type="EMBL" id="KAF7998168.1"/>
    </source>
</evidence>
<feature type="repeat" description="WD" evidence="9">
    <location>
        <begin position="166"/>
        <end position="197"/>
    </location>
</feature>
<keyword evidence="8 10" id="KW-0539">Nucleus</keyword>
<evidence type="ECO:0000256" key="3">
    <source>
        <dbReference type="ARBA" id="ARBA00022574"/>
    </source>
</evidence>
<dbReference type="InterPro" id="IPR015943">
    <property type="entry name" value="WD40/YVTN_repeat-like_dom_sf"/>
</dbReference>
<dbReference type="InterPro" id="IPR036322">
    <property type="entry name" value="WD40_repeat_dom_sf"/>
</dbReference>
<keyword evidence="5 10" id="KW-0156">Chromatin regulator</keyword>
<keyword evidence="6 10" id="KW-0805">Transcription regulation</keyword>
<feature type="compositionally biased region" description="Low complexity" evidence="11">
    <location>
        <begin position="529"/>
        <end position="597"/>
    </location>
</feature>
<feature type="region of interest" description="Disordered" evidence="11">
    <location>
        <begin position="801"/>
        <end position="830"/>
    </location>
</feature>
<comment type="caution">
    <text evidence="14">The sequence shown here is derived from an EMBL/GenBank/DDBJ whole genome shotgun (WGS) entry which is preliminary data.</text>
</comment>
<evidence type="ECO:0000256" key="1">
    <source>
        <dbReference type="ARBA" id="ARBA00004123"/>
    </source>
</evidence>
<evidence type="ECO:0000256" key="4">
    <source>
        <dbReference type="ARBA" id="ARBA00022737"/>
    </source>
</evidence>
<dbReference type="InterPro" id="IPR011494">
    <property type="entry name" value="HIRA-like_C"/>
</dbReference>
<dbReference type="PANTHER" id="PTHR13831:SF0">
    <property type="entry name" value="PROTEIN HIRA"/>
    <property type="match status" value="1"/>
</dbReference>
<dbReference type="Pfam" id="PF07569">
    <property type="entry name" value="Hira"/>
    <property type="match status" value="1"/>
</dbReference>
<evidence type="ECO:0000313" key="15">
    <source>
        <dbReference type="Proteomes" id="UP000639338"/>
    </source>
</evidence>
<reference evidence="14 15" key="1">
    <citation type="submission" date="2020-08" db="EMBL/GenBank/DDBJ databases">
        <title>Aphidius gifuensis genome sequencing and assembly.</title>
        <authorList>
            <person name="Du Z."/>
        </authorList>
    </citation>
    <scope>NUCLEOTIDE SEQUENCE [LARGE SCALE GENOMIC DNA]</scope>
    <source>
        <strain evidence="14">YNYX2018</strain>
        <tissue evidence="14">Adults</tissue>
    </source>
</reference>
<dbReference type="GO" id="GO:0006351">
    <property type="term" value="P:DNA-templated transcription"/>
    <property type="evidence" value="ECO:0007669"/>
    <property type="project" value="InterPro"/>
</dbReference>
<evidence type="ECO:0000256" key="2">
    <source>
        <dbReference type="ARBA" id="ARBA00007306"/>
    </source>
</evidence>
<dbReference type="OrthoDB" id="1741719at2759"/>
<organism evidence="14 15">
    <name type="scientific">Aphidius gifuensis</name>
    <name type="common">Parasitoid wasp</name>
    <dbReference type="NCBI Taxonomy" id="684658"/>
    <lineage>
        <taxon>Eukaryota</taxon>
        <taxon>Metazoa</taxon>
        <taxon>Ecdysozoa</taxon>
        <taxon>Arthropoda</taxon>
        <taxon>Hexapoda</taxon>
        <taxon>Insecta</taxon>
        <taxon>Pterygota</taxon>
        <taxon>Neoptera</taxon>
        <taxon>Endopterygota</taxon>
        <taxon>Hymenoptera</taxon>
        <taxon>Apocrita</taxon>
        <taxon>Ichneumonoidea</taxon>
        <taxon>Braconidae</taxon>
        <taxon>Aphidiinae</taxon>
        <taxon>Aphidius</taxon>
    </lineage>
</organism>